<dbReference type="Gene3D" id="2.40.160.60">
    <property type="entry name" value="Outer membrane protein transport protein (OMPP1/FadL/TodX)"/>
    <property type="match status" value="1"/>
</dbReference>
<evidence type="ECO:0000313" key="3">
    <source>
        <dbReference type="EMBL" id="SHE99595.1"/>
    </source>
</evidence>
<evidence type="ECO:0000313" key="4">
    <source>
        <dbReference type="Proteomes" id="UP000184164"/>
    </source>
</evidence>
<organism evidence="3 4">
    <name type="scientific">Mariniphaga anaerophila</name>
    <dbReference type="NCBI Taxonomy" id="1484053"/>
    <lineage>
        <taxon>Bacteria</taxon>
        <taxon>Pseudomonadati</taxon>
        <taxon>Bacteroidota</taxon>
        <taxon>Bacteroidia</taxon>
        <taxon>Marinilabiliales</taxon>
        <taxon>Prolixibacteraceae</taxon>
        <taxon>Mariniphaga</taxon>
    </lineage>
</organism>
<gene>
    <name evidence="3" type="ORF">SAMN05444274_103198</name>
</gene>
<protein>
    <recommendedName>
        <fullName evidence="2">Type IX secretion system protein PorV domain-containing protein</fullName>
    </recommendedName>
</protein>
<evidence type="ECO:0000256" key="1">
    <source>
        <dbReference type="SAM" id="SignalP"/>
    </source>
</evidence>
<reference evidence="3 4" key="1">
    <citation type="submission" date="2016-11" db="EMBL/GenBank/DDBJ databases">
        <authorList>
            <person name="Jaros S."/>
            <person name="Januszkiewicz K."/>
            <person name="Wedrychowicz H."/>
        </authorList>
    </citation>
    <scope>NUCLEOTIDE SEQUENCE [LARGE SCALE GENOMIC DNA]</scope>
    <source>
        <strain evidence="3 4">DSM 26910</strain>
    </source>
</reference>
<dbReference type="RefSeq" id="WP_073000233.1">
    <property type="nucleotide sequence ID" value="NZ_FQUM01000003.1"/>
</dbReference>
<feature type="signal peptide" evidence="1">
    <location>
        <begin position="1"/>
        <end position="23"/>
    </location>
</feature>
<evidence type="ECO:0000259" key="2">
    <source>
        <dbReference type="Pfam" id="PF19572"/>
    </source>
</evidence>
<dbReference type="AlphaFoldDB" id="A0A1M4Y1K9"/>
<dbReference type="NCBIfam" id="NF033710">
    <property type="entry name" value="T9SS_OM_PorV"/>
    <property type="match status" value="1"/>
</dbReference>
<name>A0A1M4Y1K9_9BACT</name>
<sequence>MIKSVRFLFLIALIVASSNFAKAQSTVTGANTITTAVPFLSITPDSRAGGMGDVGVGTTPDLSSQHWNPAKYAFMESEMGVSLSYSPWLRALADDINLAYLVGYKRLDDLQTISSSLRYFALGDILFRDDLGYETMQVSPNEFAIDLGYTRKLSDMFSGSVALRYIRSDIYGGQLVNGVETHAGNTYAADVAFYFFNEFRSNRQDKTFSAGINIQNIGAKISYYEGAEGADKYFIPTTMKLGMAYTSEVDDYNTFTFAVEANKLLVPTPPKDTTTYDDDEIILDFFGSDKSVVAGIFSSFSDAPGGFKEELQEISLSAGVEYWYNKQFALRAGYFHEHANKGNRKFMTFGAGFKMNVFSLDFSYLLPTQQNHPLANTLRFTLAFDVEAFSNQR</sequence>
<dbReference type="OrthoDB" id="9758448at2"/>
<dbReference type="InterPro" id="IPR045741">
    <property type="entry name" value="PorV"/>
</dbReference>
<feature type="chain" id="PRO_5012589876" description="Type IX secretion system protein PorV domain-containing protein" evidence="1">
    <location>
        <begin position="24"/>
        <end position="393"/>
    </location>
</feature>
<dbReference type="EMBL" id="FQUM01000003">
    <property type="protein sequence ID" value="SHE99595.1"/>
    <property type="molecule type" value="Genomic_DNA"/>
</dbReference>
<dbReference type="Proteomes" id="UP000184164">
    <property type="component" value="Unassembled WGS sequence"/>
</dbReference>
<dbReference type="Pfam" id="PF19572">
    <property type="entry name" value="PorV"/>
    <property type="match status" value="1"/>
</dbReference>
<dbReference type="STRING" id="1484053.SAMN05444274_103198"/>
<dbReference type="InterPro" id="IPR047799">
    <property type="entry name" value="T9SS_OM_PorV"/>
</dbReference>
<feature type="domain" description="Type IX secretion system protein PorV" evidence="2">
    <location>
        <begin position="30"/>
        <end position="270"/>
    </location>
</feature>
<keyword evidence="4" id="KW-1185">Reference proteome</keyword>
<accession>A0A1M4Y1K9</accession>
<proteinExistence type="predicted"/>
<keyword evidence="1" id="KW-0732">Signal</keyword>
<dbReference type="NCBIfam" id="NF033709">
    <property type="entry name" value="PorV_fam"/>
    <property type="match status" value="1"/>
</dbReference>